<gene>
    <name evidence="2" type="ORF">QC761_204425</name>
</gene>
<name>A0ABR0FR14_9PEZI</name>
<dbReference type="EMBL" id="JAFFGZ010000004">
    <property type="protein sequence ID" value="KAK4645767.1"/>
    <property type="molecule type" value="Genomic_DNA"/>
</dbReference>
<feature type="signal peptide" evidence="1">
    <location>
        <begin position="1"/>
        <end position="19"/>
    </location>
</feature>
<proteinExistence type="predicted"/>
<reference evidence="2 3" key="1">
    <citation type="journal article" date="2023" name="bioRxiv">
        <title>High-quality genome assemblies of four members of thePodospora anserinaspecies complex.</title>
        <authorList>
            <person name="Ament-Velasquez S.L."/>
            <person name="Vogan A.A."/>
            <person name="Wallerman O."/>
            <person name="Hartmann F."/>
            <person name="Gautier V."/>
            <person name="Silar P."/>
            <person name="Giraud T."/>
            <person name="Johannesson H."/>
        </authorList>
    </citation>
    <scope>NUCLEOTIDE SEQUENCE [LARGE SCALE GENOMIC DNA]</scope>
    <source>
        <strain evidence="2 3">CBS 112042</strain>
    </source>
</reference>
<protein>
    <submittedName>
        <fullName evidence="2">Uncharacterized protein</fullName>
    </submittedName>
</protein>
<sequence length="124" mass="13474">MHSLIPTVALLSQSVAVFGAAIPKPTPATAPVPLIVDNALPQAAVTQQVKIDEELAVEIIEKTLATLVKSVTPTTVAARQAINDILPPNYFWPPFFSPPQMPNSNQTFSPYCHLKTQEECNRIL</sequence>
<feature type="chain" id="PRO_5045161318" evidence="1">
    <location>
        <begin position="20"/>
        <end position="124"/>
    </location>
</feature>
<evidence type="ECO:0000313" key="2">
    <source>
        <dbReference type="EMBL" id="KAK4645767.1"/>
    </source>
</evidence>
<dbReference type="GeneID" id="87895652"/>
<organism evidence="2 3">
    <name type="scientific">Podospora bellae-mahoneyi</name>
    <dbReference type="NCBI Taxonomy" id="2093777"/>
    <lineage>
        <taxon>Eukaryota</taxon>
        <taxon>Fungi</taxon>
        <taxon>Dikarya</taxon>
        <taxon>Ascomycota</taxon>
        <taxon>Pezizomycotina</taxon>
        <taxon>Sordariomycetes</taxon>
        <taxon>Sordariomycetidae</taxon>
        <taxon>Sordariales</taxon>
        <taxon>Podosporaceae</taxon>
        <taxon>Podospora</taxon>
    </lineage>
</organism>
<keyword evidence="3" id="KW-1185">Reference proteome</keyword>
<accession>A0ABR0FR14</accession>
<keyword evidence="1" id="KW-0732">Signal</keyword>
<dbReference type="RefSeq" id="XP_062734743.1">
    <property type="nucleotide sequence ID" value="XM_062876170.1"/>
</dbReference>
<evidence type="ECO:0000313" key="3">
    <source>
        <dbReference type="Proteomes" id="UP001322138"/>
    </source>
</evidence>
<comment type="caution">
    <text evidence="2">The sequence shown here is derived from an EMBL/GenBank/DDBJ whole genome shotgun (WGS) entry which is preliminary data.</text>
</comment>
<dbReference type="Proteomes" id="UP001322138">
    <property type="component" value="Unassembled WGS sequence"/>
</dbReference>
<evidence type="ECO:0000256" key="1">
    <source>
        <dbReference type="SAM" id="SignalP"/>
    </source>
</evidence>